<dbReference type="OrthoDB" id="1363133at2759"/>
<name>A0A8T1PRB3_CARIL</name>
<dbReference type="PANTHER" id="PTHR33124">
    <property type="entry name" value="TRANSCRIPTION FACTOR IBH1-LIKE 1"/>
    <property type="match status" value="1"/>
</dbReference>
<dbReference type="InterPro" id="IPR044660">
    <property type="entry name" value="IBH1-like"/>
</dbReference>
<evidence type="ECO:0000313" key="5">
    <source>
        <dbReference type="Proteomes" id="UP000811609"/>
    </source>
</evidence>
<reference evidence="3" key="1">
    <citation type="submission" date="2020-12" db="EMBL/GenBank/DDBJ databases">
        <title>WGS assembly of Carya illinoinensis cv. Pawnee.</title>
        <authorList>
            <person name="Platts A."/>
            <person name="Shu S."/>
            <person name="Wright S."/>
            <person name="Barry K."/>
            <person name="Edger P."/>
            <person name="Pires J.C."/>
            <person name="Schmutz J."/>
        </authorList>
    </citation>
    <scope>NUCLEOTIDE SEQUENCE</scope>
    <source>
        <tissue evidence="3">Leaf</tissue>
    </source>
</reference>
<dbReference type="EMBL" id="CM031816">
    <property type="protein sequence ID" value="KAG6644213.1"/>
    <property type="molecule type" value="Genomic_DNA"/>
</dbReference>
<sequence length="89" mass="10497">MRRCSPWRRGGAMRMRTRRKKKLRLSFVESSKLTTVKSSVQRKLKQLQRIIPGCLEMDMENLFPRVANYILLLEEKVNVLKNLSTLYGV</sequence>
<reference evidence="4" key="2">
    <citation type="submission" date="2021-01" db="EMBL/GenBank/DDBJ databases">
        <authorList>
            <person name="Lovell J.T."/>
            <person name="Bentley N."/>
            <person name="Bhattarai G."/>
            <person name="Jenkins J.W."/>
            <person name="Sreedasyam A."/>
            <person name="Alarcon Y."/>
            <person name="Bock C."/>
            <person name="Boston L."/>
            <person name="Carlson J."/>
            <person name="Cervantes K."/>
            <person name="Clermont K."/>
            <person name="Krom N."/>
            <person name="Kubenka K."/>
            <person name="Mamidi S."/>
            <person name="Mattison C."/>
            <person name="Monteros M."/>
            <person name="Pisani C."/>
            <person name="Plott C."/>
            <person name="Rajasekar S."/>
            <person name="Rhein H.S."/>
            <person name="Rohla C."/>
            <person name="Song M."/>
            <person name="Hilaire R.S."/>
            <person name="Shu S."/>
            <person name="Wells L."/>
            <person name="Wang X."/>
            <person name="Webber J."/>
            <person name="Heerema R.J."/>
            <person name="Klein P."/>
            <person name="Conner P."/>
            <person name="Grauke L."/>
            <person name="Grimwood J."/>
            <person name="Schmutz J."/>
            <person name="Randall J.J."/>
        </authorList>
    </citation>
    <scope>NUCLEOTIDE SEQUENCE</scope>
    <source>
        <tissue evidence="4">Leaf</tissue>
    </source>
</reference>
<dbReference type="AlphaFoldDB" id="A0A8T1PRB3"/>
<dbReference type="Proteomes" id="UP000811609">
    <property type="component" value="Chromosome 8"/>
</dbReference>
<dbReference type="EMBL" id="CM031832">
    <property type="protein sequence ID" value="KAG6698878.1"/>
    <property type="molecule type" value="Genomic_DNA"/>
</dbReference>
<keyword evidence="1" id="KW-0805">Transcription regulation</keyword>
<dbReference type="PANTHER" id="PTHR33124:SF9">
    <property type="entry name" value="TRANSCRIPTION FACTOR"/>
    <property type="match status" value="1"/>
</dbReference>
<accession>A0A8T1PRB3</accession>
<keyword evidence="2" id="KW-0804">Transcription</keyword>
<dbReference type="Proteomes" id="UP000811246">
    <property type="component" value="Chromosome 8"/>
</dbReference>
<evidence type="ECO:0000313" key="4">
    <source>
        <dbReference type="EMBL" id="KAG6698878.1"/>
    </source>
</evidence>
<protein>
    <submittedName>
        <fullName evidence="3">Uncharacterized protein</fullName>
    </submittedName>
</protein>
<evidence type="ECO:0000256" key="1">
    <source>
        <dbReference type="ARBA" id="ARBA00023015"/>
    </source>
</evidence>
<evidence type="ECO:0000256" key="2">
    <source>
        <dbReference type="ARBA" id="ARBA00023163"/>
    </source>
</evidence>
<evidence type="ECO:0000313" key="3">
    <source>
        <dbReference type="EMBL" id="KAG6644213.1"/>
    </source>
</evidence>
<gene>
    <name evidence="3" type="ORF">CIPAW_08G040500</name>
    <name evidence="4" type="ORF">I3842_08G041400</name>
</gene>
<organism evidence="3 5">
    <name type="scientific">Carya illinoinensis</name>
    <name type="common">Pecan</name>
    <dbReference type="NCBI Taxonomy" id="32201"/>
    <lineage>
        <taxon>Eukaryota</taxon>
        <taxon>Viridiplantae</taxon>
        <taxon>Streptophyta</taxon>
        <taxon>Embryophyta</taxon>
        <taxon>Tracheophyta</taxon>
        <taxon>Spermatophyta</taxon>
        <taxon>Magnoliopsida</taxon>
        <taxon>eudicotyledons</taxon>
        <taxon>Gunneridae</taxon>
        <taxon>Pentapetalae</taxon>
        <taxon>rosids</taxon>
        <taxon>fabids</taxon>
        <taxon>Fagales</taxon>
        <taxon>Juglandaceae</taxon>
        <taxon>Carya</taxon>
    </lineage>
</organism>
<dbReference type="GO" id="GO:0006355">
    <property type="term" value="P:regulation of DNA-templated transcription"/>
    <property type="evidence" value="ECO:0007669"/>
    <property type="project" value="InterPro"/>
</dbReference>
<keyword evidence="5" id="KW-1185">Reference proteome</keyword>
<proteinExistence type="predicted"/>
<comment type="caution">
    <text evidence="3">The sequence shown here is derived from an EMBL/GenBank/DDBJ whole genome shotgun (WGS) entry which is preliminary data.</text>
</comment>